<dbReference type="Gene3D" id="3.40.1210.10">
    <property type="entry name" value="Survival protein SurE-like phosphatase/nucleotidase"/>
    <property type="match status" value="1"/>
</dbReference>
<keyword evidence="4 5" id="KW-0378">Hydrolase</keyword>
<keyword evidence="5" id="KW-0547">Nucleotide-binding</keyword>
<sequence length="268" mass="28934">MRIVLTNDDGIDAPGLWALCEAVADLGEVHVVAPSRVQSATSHAVTFHRPIRVCQPSNVPSREAICCAAHSVDGRPADCVKLAVQHLVGGPVDLVISGMNAGANVGLNVIYSGTVGAAMEAAFMGIRSIAVSLHLRKLGDQQAVRWAEAARHARDAIDRVLDGPTMPHTVMNINVPVLDDDPQPRGMKFVPVSRVPNADAYTVTADGEAGHHYEIRSSFSYDHHEPNTDVEALHERYVTLTPLHFDLTHREHLAAWQRHVNDGAAAEV</sequence>
<dbReference type="PANTHER" id="PTHR30457">
    <property type="entry name" value="5'-NUCLEOTIDASE SURE"/>
    <property type="match status" value="1"/>
</dbReference>
<keyword evidence="5" id="KW-0963">Cytoplasm</keyword>
<dbReference type="HAMAP" id="MF_00060">
    <property type="entry name" value="SurE"/>
    <property type="match status" value="1"/>
</dbReference>
<comment type="catalytic activity">
    <reaction evidence="1 5">
        <text>a ribonucleoside 5'-phosphate + H2O = a ribonucleoside + phosphate</text>
        <dbReference type="Rhea" id="RHEA:12484"/>
        <dbReference type="ChEBI" id="CHEBI:15377"/>
        <dbReference type="ChEBI" id="CHEBI:18254"/>
        <dbReference type="ChEBI" id="CHEBI:43474"/>
        <dbReference type="ChEBI" id="CHEBI:58043"/>
        <dbReference type="EC" id="3.1.3.5"/>
    </reaction>
</comment>
<dbReference type="Proteomes" id="UP001575105">
    <property type="component" value="Unassembled WGS sequence"/>
</dbReference>
<dbReference type="SUPFAM" id="SSF64167">
    <property type="entry name" value="SurE-like"/>
    <property type="match status" value="1"/>
</dbReference>
<name>A0ABV4U0D2_9BACT</name>
<comment type="function">
    <text evidence="5">Nucleotidase that shows phosphatase activity on nucleoside 5'-monophosphates.</text>
</comment>
<feature type="binding site" evidence="5">
    <location>
        <position position="39"/>
    </location>
    <ligand>
        <name>a divalent metal cation</name>
        <dbReference type="ChEBI" id="CHEBI:60240"/>
    </ligand>
</feature>
<feature type="domain" description="Survival protein SurE-like phosphatase/nucleotidase" evidence="6">
    <location>
        <begin position="3"/>
        <end position="192"/>
    </location>
</feature>
<feature type="binding site" evidence="5">
    <location>
        <position position="8"/>
    </location>
    <ligand>
        <name>a divalent metal cation</name>
        <dbReference type="ChEBI" id="CHEBI:60240"/>
    </ligand>
</feature>
<evidence type="ECO:0000256" key="5">
    <source>
        <dbReference type="HAMAP-Rule" id="MF_00060"/>
    </source>
</evidence>
<feature type="binding site" evidence="5">
    <location>
        <position position="100"/>
    </location>
    <ligand>
        <name>a divalent metal cation</name>
        <dbReference type="ChEBI" id="CHEBI:60240"/>
    </ligand>
</feature>
<evidence type="ECO:0000256" key="4">
    <source>
        <dbReference type="ARBA" id="ARBA00022801"/>
    </source>
</evidence>
<evidence type="ECO:0000313" key="7">
    <source>
        <dbReference type="EMBL" id="MFA9476827.1"/>
    </source>
</evidence>
<dbReference type="PANTHER" id="PTHR30457:SF0">
    <property type="entry name" value="PHOSPHATASE, PUTATIVE (AFU_ORTHOLOGUE AFUA_4G01070)-RELATED"/>
    <property type="match status" value="1"/>
</dbReference>
<evidence type="ECO:0000256" key="2">
    <source>
        <dbReference type="ARBA" id="ARBA00011062"/>
    </source>
</evidence>
<dbReference type="EC" id="3.1.3.5" evidence="5"/>
<gene>
    <name evidence="5 7" type="primary">surE</name>
    <name evidence="7" type="ORF">ACERK3_00840</name>
</gene>
<dbReference type="NCBIfam" id="TIGR00087">
    <property type="entry name" value="surE"/>
    <property type="match status" value="1"/>
</dbReference>
<comment type="caution">
    <text evidence="7">The sequence shown here is derived from an EMBL/GenBank/DDBJ whole genome shotgun (WGS) entry which is preliminary data.</text>
</comment>
<dbReference type="GO" id="GO:0008253">
    <property type="term" value="F:5'-nucleotidase activity"/>
    <property type="evidence" value="ECO:0007669"/>
    <property type="project" value="UniProtKB-EC"/>
</dbReference>
<comment type="subcellular location">
    <subcellularLocation>
        <location evidence="5">Cytoplasm</location>
    </subcellularLocation>
</comment>
<keyword evidence="8" id="KW-1185">Reference proteome</keyword>
<dbReference type="EMBL" id="JBGUBD010000001">
    <property type="protein sequence ID" value="MFA9476827.1"/>
    <property type="molecule type" value="Genomic_DNA"/>
</dbReference>
<dbReference type="GO" id="GO:0008254">
    <property type="term" value="F:3'-nucleotidase activity"/>
    <property type="evidence" value="ECO:0007669"/>
    <property type="project" value="UniProtKB-EC"/>
</dbReference>
<comment type="cofactor">
    <cofactor evidence="5">
        <name>a divalent metal cation</name>
        <dbReference type="ChEBI" id="CHEBI:60240"/>
    </cofactor>
    <text evidence="5">Binds 1 divalent metal cation per subunit.</text>
</comment>
<feature type="binding site" evidence="5">
    <location>
        <position position="9"/>
    </location>
    <ligand>
        <name>a divalent metal cation</name>
        <dbReference type="ChEBI" id="CHEBI:60240"/>
    </ligand>
</feature>
<evidence type="ECO:0000313" key="8">
    <source>
        <dbReference type="Proteomes" id="UP001575105"/>
    </source>
</evidence>
<keyword evidence="3 5" id="KW-0479">Metal-binding</keyword>
<reference evidence="7 8" key="1">
    <citation type="submission" date="2024-08" db="EMBL/GenBank/DDBJ databases">
        <title>Whole-genome sequencing of halo(alkali)philic microorganisms from hypersaline lakes.</title>
        <authorList>
            <person name="Sorokin D.Y."/>
            <person name="Merkel A.Y."/>
            <person name="Messina E."/>
            <person name="Yakimov M."/>
        </authorList>
    </citation>
    <scope>NUCLEOTIDE SEQUENCE [LARGE SCALE GENOMIC DNA]</scope>
    <source>
        <strain evidence="7 8">AB-hyl4</strain>
    </source>
</reference>
<dbReference type="RefSeq" id="WP_425343753.1">
    <property type="nucleotide sequence ID" value="NZ_JBGUBD010000001.1"/>
</dbReference>
<organism evidence="7 8">
    <name type="scientific">Natronomicrosphaera hydrolytica</name>
    <dbReference type="NCBI Taxonomy" id="3242702"/>
    <lineage>
        <taxon>Bacteria</taxon>
        <taxon>Pseudomonadati</taxon>
        <taxon>Planctomycetota</taxon>
        <taxon>Phycisphaerae</taxon>
        <taxon>Phycisphaerales</taxon>
        <taxon>Phycisphaeraceae</taxon>
        <taxon>Natronomicrosphaera</taxon>
    </lineage>
</organism>
<evidence type="ECO:0000259" key="6">
    <source>
        <dbReference type="Pfam" id="PF01975"/>
    </source>
</evidence>
<comment type="similarity">
    <text evidence="2 5">Belongs to the SurE nucleotidase family.</text>
</comment>
<dbReference type="Pfam" id="PF01975">
    <property type="entry name" value="SurE"/>
    <property type="match status" value="1"/>
</dbReference>
<evidence type="ECO:0000256" key="1">
    <source>
        <dbReference type="ARBA" id="ARBA00000815"/>
    </source>
</evidence>
<dbReference type="InterPro" id="IPR002828">
    <property type="entry name" value="SurE-like_Pase/nucleotidase"/>
</dbReference>
<accession>A0ABV4U0D2</accession>
<dbReference type="InterPro" id="IPR036523">
    <property type="entry name" value="SurE-like_sf"/>
</dbReference>
<proteinExistence type="inferred from homology"/>
<protein>
    <recommendedName>
        <fullName evidence="5">5'-nucleotidase SurE</fullName>
        <ecNumber evidence="5">3.1.3.5</ecNumber>
    </recommendedName>
    <alternativeName>
        <fullName evidence="5">Nucleoside 5'-monophosphate phosphohydrolase</fullName>
    </alternativeName>
</protein>
<dbReference type="InterPro" id="IPR030048">
    <property type="entry name" value="SurE"/>
</dbReference>
<evidence type="ECO:0000256" key="3">
    <source>
        <dbReference type="ARBA" id="ARBA00022723"/>
    </source>
</evidence>